<proteinExistence type="predicted"/>
<dbReference type="PROSITE" id="PS50075">
    <property type="entry name" value="CARRIER"/>
    <property type="match status" value="1"/>
</dbReference>
<dbReference type="NCBIfam" id="TIGR01681">
    <property type="entry name" value="HAD-SF-IIIC"/>
    <property type="match status" value="1"/>
</dbReference>
<dbReference type="Pfam" id="PF00668">
    <property type="entry name" value="Condensation"/>
    <property type="match status" value="1"/>
</dbReference>
<dbReference type="InterPro" id="IPR010080">
    <property type="entry name" value="Thioester_reductase-like_dom"/>
</dbReference>
<keyword evidence="3" id="KW-0436">Ligase</keyword>
<protein>
    <submittedName>
        <fullName evidence="5">Thioester reductase domain-containing protein</fullName>
    </submittedName>
</protein>
<keyword evidence="1" id="KW-0596">Phosphopantetheine</keyword>
<dbReference type="SUPFAM" id="SSF51735">
    <property type="entry name" value="NAD(P)-binding Rossmann-fold domains"/>
    <property type="match status" value="1"/>
</dbReference>
<dbReference type="Pfam" id="PF07993">
    <property type="entry name" value="NAD_binding_4"/>
    <property type="match status" value="1"/>
</dbReference>
<evidence type="ECO:0000313" key="6">
    <source>
        <dbReference type="Proteomes" id="UP000678679"/>
    </source>
</evidence>
<evidence type="ECO:0000313" key="5">
    <source>
        <dbReference type="EMBL" id="QWG05206.1"/>
    </source>
</evidence>
<evidence type="ECO:0000259" key="4">
    <source>
        <dbReference type="PROSITE" id="PS50075"/>
    </source>
</evidence>
<dbReference type="InterPro" id="IPR010033">
    <property type="entry name" value="HAD_SF_ppase_IIIC"/>
</dbReference>
<dbReference type="InterPro" id="IPR023214">
    <property type="entry name" value="HAD_sf"/>
</dbReference>
<evidence type="ECO:0000256" key="3">
    <source>
        <dbReference type="ARBA" id="ARBA00022598"/>
    </source>
</evidence>
<dbReference type="Gene3D" id="3.30.559.10">
    <property type="entry name" value="Chloramphenicol acetyltransferase-like domain"/>
    <property type="match status" value="1"/>
</dbReference>
<dbReference type="RefSeq" id="WP_169662123.1">
    <property type="nucleotide sequence ID" value="NZ_CP076133.1"/>
</dbReference>
<dbReference type="InterPro" id="IPR036412">
    <property type="entry name" value="HAD-like_sf"/>
</dbReference>
<sequence length="1715" mass="199591">MNNDILTSKSDSKLLEFCKNIPHLNQSLNVNIITEYQVEIDQNLFKQALLDLNHKHESLSHLYQKVDDDFLRFPNLKINESDFFTFIDLSYEPEPLQYFDIEYQEHTQREFDLMIEPGARFILFKLSEKHYRGLLVGHHLICDYISGIIYIQSISEHYDRLLNGKDLLNESDDFEAIRICNKKTDEYKNEQLIEELKQYDSPNLGRKDYQMYDMCSTVFDIPEGNKKKVESFCIERNIKPFHFYLTTFQVYIQKKANSKKFIVGLPIDLRASKKYNKALGYLSKPYPLQVDISDTTTYLDLLKQNTRSIIKGIRNKYINYNDKTLSDNSLPKINTLFNYFESTHLNNPQHYLQFDIIQKGFPKATTDFWLSIDQKLDRISIKGEFNKSCFELADVKQFENVFLDIITTIIEDTTSPILQEEKECKMIISSSFSINPLDEMTMELKEVFPFNYTLHHTPYNQVIQFLLGNDIDISSNDSICLFLRLEDFYFYGNDESKSFSFIVNQLIDSLDYSIETKGVMHTIIIAPTKESQDLKKYYNQFITSINSKESVNLIDLRDHYDDTIFNDETNKIAHIPFQKDFYKELGKTLLTDYYLQKAKPIKVVILDCDNTLWKGIYGEDGKEGIQITPHHKRFQQKIIDCYHQGILIALASKNNESDILHFIEHSEEMLLKKEHLVTHRINWNEKTDSLISIAEELNLGLDSFVFIDDNKVEVEKVKLQLAGVLTFLFPLDGHQIDRFVDENLVFKLSKKKSSLVNRTQLYQEEKQRKVISSKYSLKEYIQQLNLTIEQEEINGDNASRVSELTQRTNQFNLSFHRFSEREIIDGIQNKKIKGILISAKDNYGDYGTIGLILYGIEGDTLEVINVLLSCRILGRGIEVHLIKLLKELVNDHCCKHITFRVSVQDRNLPAQTFIQFLGYNVSDGKNKFTISKEDFNNIDENEFLEIKKSSNKKKDKILVQTNRKLENRFLEYLIDNKRSKKVDILPNKQLESIWLKATKSDSIDPDISFLNHGGTSLEAVFLLMEVNKLFKLNLSIGEIYTHNTFNKLSALVQQNQHQIVDHPSSLLEDIYKDIDLSLQEFPFKDNSKKLVKNYSVLVTGGSGFVGIHIVKQLLLDERYTVFCLMRKGNSVSLLSKFKTYSDEYKVPFSENELNRIQLIEGNLGVEKFGLSDNKWNQLAENITEVIHCGANVNFFEPYQNVREVNVLSNLELLKLCDTGAHKRIVYVSSMGVFHSTNNTKLDYLDESNMTGNPLDLHTGYQQTKWAAEKIYSRAIERGYDITIVRLGVVSPNTKTNAYNRSDFFVYLLSTILELGIVPDMRPIDFIDVQDVSRVITSLICQDNFNSGQFINLVNPSTLSVNQLSNLSRFYGEKLEVVTYQKWLEVLFDFLDKNPEHELNKYSIFLKSTDSHDSLIHSILYAPKVKSSNLSSILHQNDIELKEVSFEQLFQLKDTFRAVDLIKSNSIKESDNEINLFGFKEKMKGDIVLDSKEHLHAKSTIILDLKGHIADIGELLVKKKVYLSGSIFIEKISPNELEIKNGFLEILPFNGYTPFHKDALVFIRYQLELISDNKTYILKGDKLNRYFSDIFYELSTIHLTLQEPDGKTWKGMASIPIQEIFKEQTRHLETRKDLNHKEKFKVSILWMGFLSYCALKNYLNLYLRNPILDSKDFKEMLKYIPPLKRNTDLYFRIVDKFKGSQILSKVIKFQRKKWLK</sequence>
<dbReference type="SUPFAM" id="SSF52777">
    <property type="entry name" value="CoA-dependent acyltransferases"/>
    <property type="match status" value="2"/>
</dbReference>
<dbReference type="Gene3D" id="3.30.559.30">
    <property type="entry name" value="Nonribosomal peptide synthetase, condensation domain"/>
    <property type="match status" value="1"/>
</dbReference>
<dbReference type="Gene3D" id="1.10.1200.10">
    <property type="entry name" value="ACP-like"/>
    <property type="match status" value="1"/>
</dbReference>
<dbReference type="Pfam" id="PF00550">
    <property type="entry name" value="PP-binding"/>
    <property type="match status" value="1"/>
</dbReference>
<name>A0AAX1NCF0_9BACT</name>
<dbReference type="PANTHER" id="PTHR44845:SF6">
    <property type="entry name" value="BETA-ALANINE-ACTIVATING ENZYME"/>
    <property type="match status" value="1"/>
</dbReference>
<organism evidence="5 6">
    <name type="scientific">Flammeovirga yaeyamensis</name>
    <dbReference type="NCBI Taxonomy" id="367791"/>
    <lineage>
        <taxon>Bacteria</taxon>
        <taxon>Pseudomonadati</taxon>
        <taxon>Bacteroidota</taxon>
        <taxon>Cytophagia</taxon>
        <taxon>Cytophagales</taxon>
        <taxon>Flammeovirgaceae</taxon>
        <taxon>Flammeovirga</taxon>
    </lineage>
</organism>
<dbReference type="InterPro" id="IPR009081">
    <property type="entry name" value="PP-bd_ACP"/>
</dbReference>
<dbReference type="NCBIfam" id="TIGR01686">
    <property type="entry name" value="FkbH"/>
    <property type="match status" value="1"/>
</dbReference>
<reference evidence="5 6" key="1">
    <citation type="submission" date="2021-05" db="EMBL/GenBank/DDBJ databases">
        <title>Comparative genomic studies on the polysaccharide-degrading batcterial strains of the Flammeovirga genus.</title>
        <authorList>
            <person name="Zewei F."/>
            <person name="Zheng Z."/>
            <person name="Yu L."/>
            <person name="Ruyue G."/>
            <person name="Yanhong M."/>
            <person name="Yuanyuan C."/>
            <person name="Jingyan G."/>
            <person name="Wenjun H."/>
        </authorList>
    </citation>
    <scope>NUCLEOTIDE SEQUENCE [LARGE SCALE GENOMIC DNA]</scope>
    <source>
        <strain evidence="5 6">NBRC:100898</strain>
    </source>
</reference>
<dbReference type="KEGG" id="fya:KMW28_22545"/>
<keyword evidence="2" id="KW-0597">Phosphoprotein</keyword>
<accession>A0AAX1NCF0</accession>
<dbReference type="Proteomes" id="UP000678679">
    <property type="component" value="Chromosome 2"/>
</dbReference>
<dbReference type="NCBIfam" id="TIGR01746">
    <property type="entry name" value="Thioester-redct"/>
    <property type="match status" value="1"/>
</dbReference>
<dbReference type="Gene3D" id="3.40.50.1000">
    <property type="entry name" value="HAD superfamily/HAD-like"/>
    <property type="match status" value="1"/>
</dbReference>
<feature type="domain" description="Carrier" evidence="4">
    <location>
        <begin position="981"/>
        <end position="1056"/>
    </location>
</feature>
<evidence type="ECO:0000256" key="2">
    <source>
        <dbReference type="ARBA" id="ARBA00022553"/>
    </source>
</evidence>
<dbReference type="GO" id="GO:0016874">
    <property type="term" value="F:ligase activity"/>
    <property type="evidence" value="ECO:0007669"/>
    <property type="project" value="UniProtKB-KW"/>
</dbReference>
<dbReference type="SUPFAM" id="SSF47336">
    <property type="entry name" value="ACP-like"/>
    <property type="match status" value="1"/>
</dbReference>
<gene>
    <name evidence="5" type="ORF">KMW28_22545</name>
</gene>
<dbReference type="InterPro" id="IPR010037">
    <property type="entry name" value="FkbH_domain"/>
</dbReference>
<evidence type="ECO:0000256" key="1">
    <source>
        <dbReference type="ARBA" id="ARBA00022450"/>
    </source>
</evidence>
<dbReference type="InterPro" id="IPR013120">
    <property type="entry name" value="FAR_NAD-bd"/>
</dbReference>
<dbReference type="SUPFAM" id="SSF56784">
    <property type="entry name" value="HAD-like"/>
    <property type="match status" value="1"/>
</dbReference>
<dbReference type="PANTHER" id="PTHR44845">
    <property type="entry name" value="CARRIER DOMAIN-CONTAINING PROTEIN"/>
    <property type="match status" value="1"/>
</dbReference>
<keyword evidence="6" id="KW-1185">Reference proteome</keyword>
<dbReference type="EMBL" id="CP076133">
    <property type="protein sequence ID" value="QWG05206.1"/>
    <property type="molecule type" value="Genomic_DNA"/>
</dbReference>
<dbReference type="InterPro" id="IPR036291">
    <property type="entry name" value="NAD(P)-bd_dom_sf"/>
</dbReference>
<dbReference type="InterPro" id="IPR023213">
    <property type="entry name" value="CAT-like_dom_sf"/>
</dbReference>
<dbReference type="InterPro" id="IPR036736">
    <property type="entry name" value="ACP-like_sf"/>
</dbReference>
<dbReference type="Gene3D" id="3.40.50.720">
    <property type="entry name" value="NAD(P)-binding Rossmann-like Domain"/>
    <property type="match status" value="1"/>
</dbReference>
<dbReference type="InterPro" id="IPR001242">
    <property type="entry name" value="Condensation_dom"/>
</dbReference>